<proteinExistence type="predicted"/>
<sequence>MRGIRCLNKGCLLAPQLLILVTNQGTNLIRRHFAVLPKIVKLPGKVV</sequence>
<evidence type="ECO:0000313" key="1">
    <source>
        <dbReference type="EMBL" id="JAE24167.1"/>
    </source>
</evidence>
<reference evidence="1" key="1">
    <citation type="submission" date="2014-09" db="EMBL/GenBank/DDBJ databases">
        <authorList>
            <person name="Magalhaes I.L.F."/>
            <person name="Oliveira U."/>
            <person name="Santos F.R."/>
            <person name="Vidigal T.H.D.A."/>
            <person name="Brescovit A.D."/>
            <person name="Santos A.J."/>
        </authorList>
    </citation>
    <scope>NUCLEOTIDE SEQUENCE</scope>
    <source>
        <tissue evidence="1">Shoot tissue taken approximately 20 cm above the soil surface</tissue>
    </source>
</reference>
<organism evidence="1">
    <name type="scientific">Arundo donax</name>
    <name type="common">Giant reed</name>
    <name type="synonym">Donax arundinaceus</name>
    <dbReference type="NCBI Taxonomy" id="35708"/>
    <lineage>
        <taxon>Eukaryota</taxon>
        <taxon>Viridiplantae</taxon>
        <taxon>Streptophyta</taxon>
        <taxon>Embryophyta</taxon>
        <taxon>Tracheophyta</taxon>
        <taxon>Spermatophyta</taxon>
        <taxon>Magnoliopsida</taxon>
        <taxon>Liliopsida</taxon>
        <taxon>Poales</taxon>
        <taxon>Poaceae</taxon>
        <taxon>PACMAD clade</taxon>
        <taxon>Arundinoideae</taxon>
        <taxon>Arundineae</taxon>
        <taxon>Arundo</taxon>
    </lineage>
</organism>
<name>A0A0A9GI74_ARUDO</name>
<reference evidence="1" key="2">
    <citation type="journal article" date="2015" name="Data Brief">
        <title>Shoot transcriptome of the giant reed, Arundo donax.</title>
        <authorList>
            <person name="Barrero R.A."/>
            <person name="Guerrero F.D."/>
            <person name="Moolhuijzen P."/>
            <person name="Goolsby J.A."/>
            <person name="Tidwell J."/>
            <person name="Bellgard S.E."/>
            <person name="Bellgard M.I."/>
        </authorList>
    </citation>
    <scope>NUCLEOTIDE SEQUENCE</scope>
    <source>
        <tissue evidence="1">Shoot tissue taken approximately 20 cm above the soil surface</tissue>
    </source>
</reference>
<accession>A0A0A9GI74</accession>
<dbReference type="EMBL" id="GBRH01173729">
    <property type="protein sequence ID" value="JAE24167.1"/>
    <property type="molecule type" value="Transcribed_RNA"/>
</dbReference>
<protein>
    <submittedName>
        <fullName evidence="1">Uncharacterized protein</fullName>
    </submittedName>
</protein>
<dbReference type="AlphaFoldDB" id="A0A0A9GI74"/>